<reference evidence="1" key="1">
    <citation type="submission" date="2019-08" db="EMBL/GenBank/DDBJ databases">
        <title>The genome of the North American firefly Photinus pyralis.</title>
        <authorList>
            <consortium name="Photinus pyralis genome working group"/>
            <person name="Fallon T.R."/>
            <person name="Sander Lower S.E."/>
            <person name="Weng J.-K."/>
        </authorList>
    </citation>
    <scope>NUCLEOTIDE SEQUENCE</scope>
    <source>
        <strain evidence="1">TRF0915ILg1</strain>
        <tissue evidence="1">Whole body</tissue>
    </source>
</reference>
<proteinExistence type="predicted"/>
<dbReference type="Proteomes" id="UP000801492">
    <property type="component" value="Unassembled WGS sequence"/>
</dbReference>
<name>A0A8K0C3L6_IGNLU</name>
<evidence type="ECO:0000313" key="1">
    <source>
        <dbReference type="EMBL" id="KAF2878918.1"/>
    </source>
</evidence>
<gene>
    <name evidence="1" type="ORF">ILUMI_27255</name>
</gene>
<dbReference type="AlphaFoldDB" id="A0A8K0C3L6"/>
<protein>
    <submittedName>
        <fullName evidence="1">Uncharacterized protein</fullName>
    </submittedName>
</protein>
<keyword evidence="2" id="KW-1185">Reference proteome</keyword>
<dbReference type="EMBL" id="VTPC01091256">
    <property type="protein sequence ID" value="KAF2878918.1"/>
    <property type="molecule type" value="Genomic_DNA"/>
</dbReference>
<comment type="caution">
    <text evidence="1">The sequence shown here is derived from an EMBL/GenBank/DDBJ whole genome shotgun (WGS) entry which is preliminary data.</text>
</comment>
<evidence type="ECO:0000313" key="2">
    <source>
        <dbReference type="Proteomes" id="UP000801492"/>
    </source>
</evidence>
<organism evidence="1 2">
    <name type="scientific">Ignelater luminosus</name>
    <name type="common">Cucubano</name>
    <name type="synonym">Pyrophorus luminosus</name>
    <dbReference type="NCBI Taxonomy" id="2038154"/>
    <lineage>
        <taxon>Eukaryota</taxon>
        <taxon>Metazoa</taxon>
        <taxon>Ecdysozoa</taxon>
        <taxon>Arthropoda</taxon>
        <taxon>Hexapoda</taxon>
        <taxon>Insecta</taxon>
        <taxon>Pterygota</taxon>
        <taxon>Neoptera</taxon>
        <taxon>Endopterygota</taxon>
        <taxon>Coleoptera</taxon>
        <taxon>Polyphaga</taxon>
        <taxon>Elateriformia</taxon>
        <taxon>Elateroidea</taxon>
        <taxon>Elateridae</taxon>
        <taxon>Agrypninae</taxon>
        <taxon>Pyrophorini</taxon>
        <taxon>Ignelater</taxon>
    </lineage>
</organism>
<sequence length="128" mass="14552">MAVIDWKHFPDLLRKGCVEERSIERVGGMEVAMIMNEEVENFEQEKAENVINKLKNKNAAGPDEITAKLLNFGGQKLRLRSTLHANNGVTEEIWTLSSKTEDSSRVCKRRALRGILEPIRMVENEDKG</sequence>
<accession>A0A8K0C3L6</accession>